<name>A0ABN6MF99_9ACTN</name>
<keyword evidence="4" id="KW-1185">Reference proteome</keyword>
<dbReference type="InterPro" id="IPR009061">
    <property type="entry name" value="DNA-bd_dom_put_sf"/>
</dbReference>
<dbReference type="Pfam" id="PF13411">
    <property type="entry name" value="MerR_1"/>
    <property type="match status" value="1"/>
</dbReference>
<dbReference type="SMART" id="SM00871">
    <property type="entry name" value="AraC_E_bind"/>
    <property type="match status" value="1"/>
</dbReference>
<sequence>MRGDGFMFKIGEFSRLSRVSVRMLRHYDKLGLLAPDAIDPENGYRLYSVGQLRRANKITTLRDMGFLVEDIKRLVELDDEGFVRELDLHEERILSDIEQGERRLADVRSLRDAVVDGSAGLDFEVSLKAVPSYEVIALRMALSSYDEERRAWEALGSFVKEHDVPVSDPYVEFCEFDSQSEADEEGVTVEVAVAVDELREGEGPVRFYRTDALPQVASIMVYGPYENIAPVYTAFAQWLEGHPLYEMAGNTREIAHRGCWNTEDPSEYVTEFQIPVHRRSSEG</sequence>
<dbReference type="InterPro" id="IPR011256">
    <property type="entry name" value="Reg_factor_effector_dom_sf"/>
</dbReference>
<organism evidence="3 4">
    <name type="scientific">Raoultibacter timonensis</name>
    <dbReference type="NCBI Taxonomy" id="1907662"/>
    <lineage>
        <taxon>Bacteria</taxon>
        <taxon>Bacillati</taxon>
        <taxon>Actinomycetota</taxon>
        <taxon>Coriobacteriia</taxon>
        <taxon>Eggerthellales</taxon>
        <taxon>Eggerthellaceae</taxon>
        <taxon>Raoultibacter</taxon>
    </lineage>
</organism>
<protein>
    <submittedName>
        <fullName evidence="3">MerR family transcriptional regulator</fullName>
    </submittedName>
</protein>
<dbReference type="CDD" id="cd01107">
    <property type="entry name" value="HTH_BmrR"/>
    <property type="match status" value="1"/>
</dbReference>
<dbReference type="InterPro" id="IPR047057">
    <property type="entry name" value="MerR_fam"/>
</dbReference>
<dbReference type="SUPFAM" id="SSF55136">
    <property type="entry name" value="Probable bacterial effector-binding domain"/>
    <property type="match status" value="1"/>
</dbReference>
<dbReference type="InterPro" id="IPR000551">
    <property type="entry name" value="MerR-type_HTH_dom"/>
</dbReference>
<dbReference type="Pfam" id="PF06445">
    <property type="entry name" value="GyrI-like"/>
    <property type="match status" value="1"/>
</dbReference>
<evidence type="ECO:0000259" key="2">
    <source>
        <dbReference type="PROSITE" id="PS50937"/>
    </source>
</evidence>
<dbReference type="SMART" id="SM00422">
    <property type="entry name" value="HTH_MERR"/>
    <property type="match status" value="1"/>
</dbReference>
<dbReference type="PANTHER" id="PTHR30204">
    <property type="entry name" value="REDOX-CYCLING DRUG-SENSING TRANSCRIPTIONAL ACTIVATOR SOXR"/>
    <property type="match status" value="1"/>
</dbReference>
<keyword evidence="1" id="KW-0238">DNA-binding</keyword>
<dbReference type="PANTHER" id="PTHR30204:SF97">
    <property type="entry name" value="MERR FAMILY REGULATORY PROTEIN"/>
    <property type="match status" value="1"/>
</dbReference>
<dbReference type="PROSITE" id="PS00552">
    <property type="entry name" value="HTH_MERR_1"/>
    <property type="match status" value="1"/>
</dbReference>
<dbReference type="InterPro" id="IPR010499">
    <property type="entry name" value="AraC_E-bd"/>
</dbReference>
<evidence type="ECO:0000313" key="4">
    <source>
        <dbReference type="Proteomes" id="UP001320544"/>
    </source>
</evidence>
<dbReference type="EMBL" id="AP025564">
    <property type="protein sequence ID" value="BDE95311.1"/>
    <property type="molecule type" value="Genomic_DNA"/>
</dbReference>
<accession>A0ABN6MF99</accession>
<dbReference type="Gene3D" id="3.20.80.10">
    <property type="entry name" value="Regulatory factor, effector binding domain"/>
    <property type="match status" value="1"/>
</dbReference>
<gene>
    <name evidence="3" type="ORF">CE91St30_06440</name>
</gene>
<proteinExistence type="predicted"/>
<dbReference type="InterPro" id="IPR029442">
    <property type="entry name" value="GyrI-like"/>
</dbReference>
<dbReference type="SUPFAM" id="SSF46955">
    <property type="entry name" value="Putative DNA-binding domain"/>
    <property type="match status" value="1"/>
</dbReference>
<dbReference type="Proteomes" id="UP001320544">
    <property type="component" value="Chromosome"/>
</dbReference>
<feature type="domain" description="HTH merR-type" evidence="2">
    <location>
        <begin position="7"/>
        <end position="77"/>
    </location>
</feature>
<dbReference type="Gene3D" id="1.10.1660.10">
    <property type="match status" value="1"/>
</dbReference>
<dbReference type="PROSITE" id="PS50937">
    <property type="entry name" value="HTH_MERR_2"/>
    <property type="match status" value="1"/>
</dbReference>
<reference evidence="3 4" key="1">
    <citation type="submission" date="2022-01" db="EMBL/GenBank/DDBJ databases">
        <title>Novel bile acid biosynthetic pathways are enriched in the microbiome of centenarians.</title>
        <authorList>
            <person name="Sato Y."/>
            <person name="Atarashi K."/>
            <person name="Plichta R.D."/>
            <person name="Arai Y."/>
            <person name="Sasajima S."/>
            <person name="Kearney M.S."/>
            <person name="Suda W."/>
            <person name="Takeshita K."/>
            <person name="Sasaki T."/>
            <person name="Okamoto S."/>
            <person name="Skelly N.A."/>
            <person name="Okamura Y."/>
            <person name="Vlamakis H."/>
            <person name="Li Y."/>
            <person name="Tanoue T."/>
            <person name="Takei H."/>
            <person name="Nittono H."/>
            <person name="Narushima S."/>
            <person name="Irie J."/>
            <person name="Itoh H."/>
            <person name="Moriya K."/>
            <person name="Sugiura Y."/>
            <person name="Suematsu M."/>
            <person name="Moritoki N."/>
            <person name="Shibata S."/>
            <person name="Littman R.D."/>
            <person name="Fischbach A.M."/>
            <person name="Uwamino Y."/>
            <person name="Inoue T."/>
            <person name="Honda A."/>
            <person name="Hattori M."/>
            <person name="Murai T."/>
            <person name="Xavier J.R."/>
            <person name="Hirose N."/>
            <person name="Honda K."/>
        </authorList>
    </citation>
    <scope>NUCLEOTIDE SEQUENCE [LARGE SCALE GENOMIC DNA]</scope>
    <source>
        <strain evidence="3 4">CE91-St30</strain>
    </source>
</reference>
<evidence type="ECO:0000256" key="1">
    <source>
        <dbReference type="ARBA" id="ARBA00023125"/>
    </source>
</evidence>
<evidence type="ECO:0000313" key="3">
    <source>
        <dbReference type="EMBL" id="BDE95311.1"/>
    </source>
</evidence>